<dbReference type="Pfam" id="PF20772">
    <property type="entry name" value="TACO1_YebC_N"/>
    <property type="match status" value="1"/>
</dbReference>
<proteinExistence type="inferred from homology"/>
<name>A0A1Y5ILV4_OSTTA</name>
<evidence type="ECO:0000256" key="1">
    <source>
        <dbReference type="ARBA" id="ARBA00008724"/>
    </source>
</evidence>
<dbReference type="eggNOG" id="KOG2972">
    <property type="taxonomic scope" value="Eukaryota"/>
</dbReference>
<dbReference type="Proteomes" id="UP000195557">
    <property type="component" value="Unassembled WGS sequence"/>
</dbReference>
<dbReference type="InterPro" id="IPR029072">
    <property type="entry name" value="YebC-like"/>
</dbReference>
<comment type="similarity">
    <text evidence="1">Belongs to the TACO1 family.</text>
</comment>
<dbReference type="InterPro" id="IPR048300">
    <property type="entry name" value="TACO1_YebC-like_2nd/3rd_dom"/>
</dbReference>
<dbReference type="Pfam" id="PF01709">
    <property type="entry name" value="Transcrip_reg"/>
    <property type="match status" value="1"/>
</dbReference>
<dbReference type="PANTHER" id="PTHR12532">
    <property type="entry name" value="TRANSLATIONAL ACTIVATOR OF CYTOCHROME C OXIDASE 1"/>
    <property type="match status" value="1"/>
</dbReference>
<dbReference type="InterPro" id="IPR049083">
    <property type="entry name" value="TACO1_YebC_N"/>
</dbReference>
<reference evidence="4" key="1">
    <citation type="submission" date="2017-04" db="EMBL/GenBank/DDBJ databases">
        <title>Population genomics of picophytoplankton unveils novel chromosome hypervariability.</title>
        <authorList>
            <consortium name="DOE Joint Genome Institute"/>
            <person name="Blanc-Mathieu R."/>
            <person name="Krasovec M."/>
            <person name="Hebrard M."/>
            <person name="Yau S."/>
            <person name="Desgranges E."/>
            <person name="Martin J."/>
            <person name="Schackwitz W."/>
            <person name="Kuo A."/>
            <person name="Salin G."/>
            <person name="Donnadieu C."/>
            <person name="Desdevises Y."/>
            <person name="Sanchez-Ferandin S."/>
            <person name="Moreau H."/>
            <person name="Rivals E."/>
            <person name="Grigoriev I.V."/>
            <person name="Grimsley N."/>
            <person name="Eyre-Walker A."/>
            <person name="Piganeau G."/>
        </authorList>
    </citation>
    <scope>NUCLEOTIDE SEQUENCE [LARGE SCALE GENOMIC DNA]</scope>
    <source>
        <strain evidence="4">RCC 1115</strain>
    </source>
</reference>
<protein>
    <submittedName>
        <fullName evidence="4">Transcriptional regulator TACO1-like protein</fullName>
    </submittedName>
</protein>
<feature type="domain" description="TACO1/YebC-like second and third" evidence="2">
    <location>
        <begin position="119"/>
        <end position="275"/>
    </location>
</feature>
<gene>
    <name evidence="4" type="ORF">BE221DRAFT_190415</name>
</gene>
<dbReference type="SUPFAM" id="SSF75625">
    <property type="entry name" value="YebC-like"/>
    <property type="match status" value="1"/>
</dbReference>
<evidence type="ECO:0000313" key="4">
    <source>
        <dbReference type="EMBL" id="OUS48062.1"/>
    </source>
</evidence>
<dbReference type="InterPro" id="IPR002876">
    <property type="entry name" value="Transcrip_reg_TACO1-like"/>
</dbReference>
<organism evidence="4">
    <name type="scientific">Ostreococcus tauri</name>
    <name type="common">Marine green alga</name>
    <dbReference type="NCBI Taxonomy" id="70448"/>
    <lineage>
        <taxon>Eukaryota</taxon>
        <taxon>Viridiplantae</taxon>
        <taxon>Chlorophyta</taxon>
        <taxon>Mamiellophyceae</taxon>
        <taxon>Mamiellales</taxon>
        <taxon>Bathycoccaceae</taxon>
        <taxon>Ostreococcus</taxon>
    </lineage>
</organism>
<dbReference type="HAMAP" id="MF_00693">
    <property type="entry name" value="Transcrip_reg_TACO1"/>
    <property type="match status" value="1"/>
</dbReference>
<dbReference type="Gene3D" id="3.30.70.980">
    <property type="match status" value="2"/>
</dbReference>
<feature type="domain" description="TACO1/YebC-like N-terminal" evidence="3">
    <location>
        <begin position="42"/>
        <end position="113"/>
    </location>
</feature>
<dbReference type="InterPro" id="IPR017856">
    <property type="entry name" value="Integrase-like_N"/>
</dbReference>
<accession>A0A1Y5ILV4</accession>
<dbReference type="InterPro" id="IPR026564">
    <property type="entry name" value="Transcrip_reg_TACO1-like_dom3"/>
</dbReference>
<dbReference type="Gene3D" id="1.10.10.200">
    <property type="match status" value="1"/>
</dbReference>
<evidence type="ECO:0000259" key="2">
    <source>
        <dbReference type="Pfam" id="PF01709"/>
    </source>
</evidence>
<sequence length="278" mass="29481">MRVAARSLAFTTAVRGARAVERAGRPMDRSRGFASSKVLCGRKAAKIAAKKGKTDAARTKLYGRYGKLIVQTVKQGGSADPVANVALGRLLKAAQNANVPRDLIDRNIKKAQEGKTGDYFELTYEVYGAGGVGIVCEVLTDSVNRAAGETRAAATKAGGKMAEPGSVMFNFNRRGVCVIDGGDEEQVFEIAMESGAEDIAPRSDGEDGWDVVCQLDDFAAVQDACRDAGLKVNDEETGLKCIPVAEIEVSDEDAAINEKIVDALLALDDVDAVYTQEA</sequence>
<dbReference type="EMBL" id="KZ155776">
    <property type="protein sequence ID" value="OUS48062.1"/>
    <property type="molecule type" value="Genomic_DNA"/>
</dbReference>
<dbReference type="PANTHER" id="PTHR12532:SF0">
    <property type="entry name" value="TRANSLATIONAL ACTIVATOR OF CYTOCHROME C OXIDASE 1"/>
    <property type="match status" value="1"/>
</dbReference>
<dbReference type="AlphaFoldDB" id="A0A1Y5ILV4"/>
<evidence type="ECO:0000259" key="3">
    <source>
        <dbReference type="Pfam" id="PF20772"/>
    </source>
</evidence>
<dbReference type="GO" id="GO:0009507">
    <property type="term" value="C:chloroplast"/>
    <property type="evidence" value="ECO:0007669"/>
    <property type="project" value="TreeGrafter"/>
</dbReference>